<evidence type="ECO:0000313" key="4">
    <source>
        <dbReference type="EMBL" id="NGM24088.1"/>
    </source>
</evidence>
<dbReference type="EMBL" id="JAAIKB010000024">
    <property type="protein sequence ID" value="NGM24088.1"/>
    <property type="molecule type" value="Genomic_DNA"/>
</dbReference>
<dbReference type="AlphaFoldDB" id="A0A6M1LUF0"/>
<dbReference type="Proteomes" id="UP000475385">
    <property type="component" value="Unassembled WGS sequence"/>
</dbReference>
<feature type="region of interest" description="Disordered" evidence="1">
    <location>
        <begin position="89"/>
        <end position="111"/>
    </location>
</feature>
<dbReference type="GO" id="GO:0017168">
    <property type="term" value="F:5-oxoprolinase (ATP-hydrolyzing) activity"/>
    <property type="evidence" value="ECO:0007669"/>
    <property type="project" value="TreeGrafter"/>
</dbReference>
<name>A0A6M1LUF0_9PROT</name>
<reference evidence="4 5" key="2">
    <citation type="submission" date="2020-03" db="EMBL/GenBank/DDBJ databases">
        <title>Roseomonas stagni sp. nov., isolated from pond water in Japan.</title>
        <authorList>
            <person name="Furuhata K."/>
            <person name="Miyamoto H."/>
            <person name="Goto K."/>
        </authorList>
    </citation>
    <scope>NUCLEOTIDE SEQUENCE [LARGE SCALE GENOMIC DNA]</scope>
    <source>
        <strain evidence="4 5">PeD5</strain>
    </source>
</reference>
<dbReference type="Pfam" id="PF05378">
    <property type="entry name" value="Hydant_A_N"/>
    <property type="match status" value="1"/>
</dbReference>
<organism evidence="4 5">
    <name type="scientific">Falsiroseomonas algicola</name>
    <dbReference type="NCBI Taxonomy" id="2716930"/>
    <lineage>
        <taxon>Bacteria</taxon>
        <taxon>Pseudomonadati</taxon>
        <taxon>Pseudomonadota</taxon>
        <taxon>Alphaproteobacteria</taxon>
        <taxon>Acetobacterales</taxon>
        <taxon>Roseomonadaceae</taxon>
        <taxon>Falsiroseomonas</taxon>
    </lineage>
</organism>
<accession>A0A6M1LUF0</accession>
<dbReference type="RefSeq" id="WP_164698003.1">
    <property type="nucleotide sequence ID" value="NZ_JAAIKB010000024.1"/>
</dbReference>
<evidence type="ECO:0000256" key="1">
    <source>
        <dbReference type="SAM" id="MobiDB-lite"/>
    </source>
</evidence>
<evidence type="ECO:0000259" key="2">
    <source>
        <dbReference type="Pfam" id="PF01968"/>
    </source>
</evidence>
<feature type="domain" description="Hydantoinase A/oxoprolinase" evidence="2">
    <location>
        <begin position="337"/>
        <end position="404"/>
    </location>
</feature>
<dbReference type="InterPro" id="IPR002821">
    <property type="entry name" value="Hydantoinase_A"/>
</dbReference>
<comment type="caution">
    <text evidence="4">The sequence shown here is derived from an EMBL/GenBank/DDBJ whole genome shotgun (WGS) entry which is preliminary data.</text>
</comment>
<reference evidence="4 5" key="1">
    <citation type="submission" date="2020-02" db="EMBL/GenBank/DDBJ databases">
        <authorList>
            <person name="Kim H.M."/>
            <person name="Jeon C.O."/>
        </authorList>
    </citation>
    <scope>NUCLEOTIDE SEQUENCE [LARGE SCALE GENOMIC DNA]</scope>
    <source>
        <strain evidence="4 5">PeD5</strain>
    </source>
</reference>
<protein>
    <recommendedName>
        <fullName evidence="6">Hydantoinase/oxoprolinase family protein</fullName>
    </recommendedName>
</protein>
<dbReference type="GO" id="GO:0005829">
    <property type="term" value="C:cytosol"/>
    <property type="evidence" value="ECO:0007669"/>
    <property type="project" value="TreeGrafter"/>
</dbReference>
<dbReference type="InterPro" id="IPR008040">
    <property type="entry name" value="Hydant_A_N"/>
</dbReference>
<evidence type="ECO:0008006" key="6">
    <source>
        <dbReference type="Google" id="ProtNLM"/>
    </source>
</evidence>
<evidence type="ECO:0000313" key="5">
    <source>
        <dbReference type="Proteomes" id="UP000475385"/>
    </source>
</evidence>
<feature type="domain" description="Hydantoinase A/oxoprolinase" evidence="2">
    <location>
        <begin position="191"/>
        <end position="319"/>
    </location>
</feature>
<proteinExistence type="predicted"/>
<dbReference type="InterPro" id="IPR045079">
    <property type="entry name" value="Oxoprolinase-like"/>
</dbReference>
<sequence>MRPRHALALDQGGSFLDIIAAPEGGGPARIAKRPRAEATDLAAAIIDFCQAERLTPARITIATTLPANAILTGTASPVVLITTQGFEDLPDLGRQSRRDPDALDPPPPVPAWLSPPKLRFGLPGRIDARGVEVAPLDLTALPALPDLPVAACLLFAHRNPTHERAVAAALPRGTALSLSHRVDPETREFERLLATMLDASLKPLVARTLAPVGQALVAAGLPEPRFALADGRAASPNEALAAPLPLVLSGPAAGARAVARWASDVPTAIGLDMGGTTAEVSLVRDGVALETGSVTLGPLAFRLKALDVESLPIGGDALTPAARAAGWLPGDGNGDAGTLAIAEAMLAESLRRIALRRNIHPDLSLLVAGGGFGPLLAAAIAALIGCPRVLIPPCPGVMAASGMLDTPPALPAAWRCRNGTPFTGTAAGPLLLDDGTATARIPAGWRASLRSDGALLLDRAA</sequence>
<dbReference type="SUPFAM" id="SSF53067">
    <property type="entry name" value="Actin-like ATPase domain"/>
    <property type="match status" value="1"/>
</dbReference>
<feature type="domain" description="Hydantoinase/oxoprolinase N-terminal" evidence="3">
    <location>
        <begin position="7"/>
        <end position="170"/>
    </location>
</feature>
<dbReference type="InterPro" id="IPR043129">
    <property type="entry name" value="ATPase_NBD"/>
</dbReference>
<keyword evidence="5" id="KW-1185">Reference proteome</keyword>
<gene>
    <name evidence="4" type="ORF">G3576_29045</name>
</gene>
<dbReference type="PANTHER" id="PTHR11365:SF23">
    <property type="entry name" value="HYPOTHETICAL 5-OXOPROLINASE (EUROFUNG)-RELATED"/>
    <property type="match status" value="1"/>
</dbReference>
<evidence type="ECO:0000259" key="3">
    <source>
        <dbReference type="Pfam" id="PF05378"/>
    </source>
</evidence>
<dbReference type="PANTHER" id="PTHR11365">
    <property type="entry name" value="5-OXOPROLINASE RELATED"/>
    <property type="match status" value="1"/>
</dbReference>
<dbReference type="GO" id="GO:0006749">
    <property type="term" value="P:glutathione metabolic process"/>
    <property type="evidence" value="ECO:0007669"/>
    <property type="project" value="TreeGrafter"/>
</dbReference>
<dbReference type="Pfam" id="PF01968">
    <property type="entry name" value="Hydantoinase_A"/>
    <property type="match status" value="2"/>
</dbReference>